<evidence type="ECO:0000313" key="2">
    <source>
        <dbReference type="EMBL" id="GGI57166.1"/>
    </source>
</evidence>
<dbReference type="Proteomes" id="UP000624701">
    <property type="component" value="Unassembled WGS sequence"/>
</dbReference>
<gene>
    <name evidence="2" type="ORF">GCM10011444_14750</name>
</gene>
<evidence type="ECO:0000313" key="3">
    <source>
        <dbReference type="Proteomes" id="UP000624701"/>
    </source>
</evidence>
<keyword evidence="1" id="KW-0472">Membrane</keyword>
<reference evidence="3" key="1">
    <citation type="journal article" date="2019" name="Int. J. Syst. Evol. Microbiol.">
        <title>The Global Catalogue of Microorganisms (GCM) 10K type strain sequencing project: providing services to taxonomists for standard genome sequencing and annotation.</title>
        <authorList>
            <consortium name="The Broad Institute Genomics Platform"/>
            <consortium name="The Broad Institute Genome Sequencing Center for Infectious Disease"/>
            <person name="Wu L."/>
            <person name="Ma J."/>
        </authorList>
    </citation>
    <scope>NUCLEOTIDE SEQUENCE [LARGE SCALE GENOMIC DNA]</scope>
    <source>
        <strain evidence="3">CCM 8681</strain>
    </source>
</reference>
<keyword evidence="3" id="KW-1185">Reference proteome</keyword>
<accession>A0ABQ2BZ15</accession>
<dbReference type="RefSeq" id="WP_188374044.1">
    <property type="nucleotide sequence ID" value="NZ_BMDQ01000001.1"/>
</dbReference>
<evidence type="ECO:0008006" key="4">
    <source>
        <dbReference type="Google" id="ProtNLM"/>
    </source>
</evidence>
<organism evidence="2 3">
    <name type="scientific">Winogradskyella haliclonae</name>
    <dbReference type="NCBI Taxonomy" id="2048558"/>
    <lineage>
        <taxon>Bacteria</taxon>
        <taxon>Pseudomonadati</taxon>
        <taxon>Bacteroidota</taxon>
        <taxon>Flavobacteriia</taxon>
        <taxon>Flavobacteriales</taxon>
        <taxon>Flavobacteriaceae</taxon>
        <taxon>Winogradskyella</taxon>
    </lineage>
</organism>
<keyword evidence="1" id="KW-1133">Transmembrane helix</keyword>
<proteinExistence type="predicted"/>
<feature type="transmembrane region" description="Helical" evidence="1">
    <location>
        <begin position="6"/>
        <end position="23"/>
    </location>
</feature>
<sequence>MLQTILHYGIHFIGPLLMALFFFRNKWKTAYAIMLLGILIDLDHLLANPIFDPNRCSINYHILHSYYAITIYLILALLKPTRLLGLGLLIHIIADAVDCSFMLL</sequence>
<dbReference type="EMBL" id="BMDQ01000001">
    <property type="protein sequence ID" value="GGI57166.1"/>
    <property type="molecule type" value="Genomic_DNA"/>
</dbReference>
<comment type="caution">
    <text evidence="2">The sequence shown here is derived from an EMBL/GenBank/DDBJ whole genome shotgun (WGS) entry which is preliminary data.</text>
</comment>
<evidence type="ECO:0000256" key="1">
    <source>
        <dbReference type="SAM" id="Phobius"/>
    </source>
</evidence>
<dbReference type="InterPro" id="IPR046125">
    <property type="entry name" value="DUF6122"/>
</dbReference>
<name>A0ABQ2BZ15_9FLAO</name>
<protein>
    <recommendedName>
        <fullName evidence="4">LexA-binding, inner membrane-associated hydrolase</fullName>
    </recommendedName>
</protein>
<dbReference type="Pfam" id="PF19617">
    <property type="entry name" value="DUF6122"/>
    <property type="match status" value="1"/>
</dbReference>
<keyword evidence="1" id="KW-0812">Transmembrane</keyword>